<proteinExistence type="predicted"/>
<feature type="non-terminal residue" evidence="2">
    <location>
        <position position="168"/>
    </location>
</feature>
<name>A0A1B6C980_9HEMI</name>
<dbReference type="EMBL" id="GEDC01027409">
    <property type="protein sequence ID" value="JAS09889.1"/>
    <property type="molecule type" value="Transcribed_RNA"/>
</dbReference>
<reference evidence="2" key="1">
    <citation type="submission" date="2015-12" db="EMBL/GenBank/DDBJ databases">
        <title>De novo transcriptome assembly of four potential Pierce s Disease insect vectors from Arizona vineyards.</title>
        <authorList>
            <person name="Tassone E.E."/>
        </authorList>
    </citation>
    <scope>NUCLEOTIDE SEQUENCE</scope>
</reference>
<dbReference type="InterPro" id="IPR018631">
    <property type="entry name" value="AAA-ATPase-like_dom"/>
</dbReference>
<evidence type="ECO:0000259" key="1">
    <source>
        <dbReference type="Pfam" id="PF09820"/>
    </source>
</evidence>
<organism evidence="2">
    <name type="scientific">Clastoptera arizonana</name>
    <name type="common">Arizona spittle bug</name>
    <dbReference type="NCBI Taxonomy" id="38151"/>
    <lineage>
        <taxon>Eukaryota</taxon>
        <taxon>Metazoa</taxon>
        <taxon>Ecdysozoa</taxon>
        <taxon>Arthropoda</taxon>
        <taxon>Hexapoda</taxon>
        <taxon>Insecta</taxon>
        <taxon>Pterygota</taxon>
        <taxon>Neoptera</taxon>
        <taxon>Paraneoptera</taxon>
        <taxon>Hemiptera</taxon>
        <taxon>Auchenorrhyncha</taxon>
        <taxon>Cercopoidea</taxon>
        <taxon>Clastopteridae</taxon>
        <taxon>Clastoptera</taxon>
    </lineage>
</organism>
<protein>
    <recommendedName>
        <fullName evidence="1">AAA-ATPase-like domain-containing protein</fullName>
    </recommendedName>
</protein>
<feature type="non-terminal residue" evidence="2">
    <location>
        <position position="1"/>
    </location>
</feature>
<dbReference type="PANTHER" id="PTHR34825">
    <property type="entry name" value="CONSERVED PROTEIN, WITH A WEAK D-GALACTARATE DEHYDRATASE/ALTRONATE HYDROLASE DOMAIN"/>
    <property type="match status" value="1"/>
</dbReference>
<dbReference type="Pfam" id="PF09820">
    <property type="entry name" value="AAA-ATPase_like"/>
    <property type="match status" value="1"/>
</dbReference>
<gene>
    <name evidence="2" type="ORF">g.1018</name>
</gene>
<dbReference type="PANTHER" id="PTHR34825:SF1">
    <property type="entry name" value="AAA-ATPASE-LIKE DOMAIN-CONTAINING PROTEIN"/>
    <property type="match status" value="1"/>
</dbReference>
<evidence type="ECO:0000313" key="2">
    <source>
        <dbReference type="EMBL" id="JAS09889.1"/>
    </source>
</evidence>
<dbReference type="AlphaFoldDB" id="A0A1B6C980"/>
<accession>A0A1B6C980</accession>
<feature type="domain" description="AAA-ATPase-like" evidence="1">
    <location>
        <begin position="19"/>
        <end position="109"/>
    </location>
</feature>
<sequence length="168" mass="20287">YLLKNETLFENKDILNSFRKYRNSEVVLKTHEDVRRPIELLLELLFRHFNHKVYVLIDNYDAHLESLLFTRVSDLDQVLTFIVTVHEEFFHHNEDYISGAFLTGVMRLSTLVPSIPFTRIRHFRFYLDHVFSDFYGIAFFELDHMLEKLFADEAERNETRREIDAYYA</sequence>